<evidence type="ECO:0000313" key="1">
    <source>
        <dbReference type="EMBL" id="KAJ2970780.1"/>
    </source>
</evidence>
<name>A0ACC1MVB2_9HYPO</name>
<reference evidence="1" key="1">
    <citation type="submission" date="2022-08" db="EMBL/GenBank/DDBJ databases">
        <title>Genome Sequence of Lecanicillium fungicola.</title>
        <authorList>
            <person name="Buettner E."/>
        </authorList>
    </citation>
    <scope>NUCLEOTIDE SEQUENCE</scope>
    <source>
        <strain evidence="1">Babe33</strain>
    </source>
</reference>
<dbReference type="Proteomes" id="UP001143910">
    <property type="component" value="Unassembled WGS sequence"/>
</dbReference>
<comment type="caution">
    <text evidence="1">The sequence shown here is derived from an EMBL/GenBank/DDBJ whole genome shotgun (WGS) entry which is preliminary data.</text>
</comment>
<evidence type="ECO:0000313" key="2">
    <source>
        <dbReference type="Proteomes" id="UP001143910"/>
    </source>
</evidence>
<keyword evidence="2" id="KW-1185">Reference proteome</keyword>
<organism evidence="1 2">
    <name type="scientific">Zarea fungicola</name>
    <dbReference type="NCBI Taxonomy" id="93591"/>
    <lineage>
        <taxon>Eukaryota</taxon>
        <taxon>Fungi</taxon>
        <taxon>Dikarya</taxon>
        <taxon>Ascomycota</taxon>
        <taxon>Pezizomycotina</taxon>
        <taxon>Sordariomycetes</taxon>
        <taxon>Hypocreomycetidae</taxon>
        <taxon>Hypocreales</taxon>
        <taxon>Cordycipitaceae</taxon>
        <taxon>Zarea</taxon>
    </lineage>
</organism>
<dbReference type="EMBL" id="JANJQO010001470">
    <property type="protein sequence ID" value="KAJ2970780.1"/>
    <property type="molecule type" value="Genomic_DNA"/>
</dbReference>
<accession>A0ACC1MVB2</accession>
<protein>
    <submittedName>
        <fullName evidence="1">Uncharacterized protein</fullName>
    </submittedName>
</protein>
<proteinExistence type="predicted"/>
<gene>
    <name evidence="1" type="ORF">NQ176_g8020</name>
</gene>
<sequence>MVLLDITIAVLSWQQLVWGKFVKERIQVIANVLALSAFTVFIYNTLRSIWGSAGNTSESSPLLCGSDVFWNSIALSVLVISASLWICHTNLTGPVGIATIFAGMFQTYSTALSYGNWDYLSRVSVLLPLFVTTTATIAFTYAQRLKNVAVFHRGFFNWVVALIALFSTLRALLVVIPVYDERHPINQLIYDSEIDYRHWSVKISTSRTSSTAARIYEDRHSGRQAPPLFKEWFAQLHRAKIRDSFPQIDEDLEPFWQLTPEQLRAAVEEAAQLPGVATLVIKDGQASIGSSDADGLRDRDGSLAKLVQMASNFSAHLPDMILPINLARSPRILPLWKKRWPINRASDHGAVADVISGRSPRQAEISAAHEALGGQNAMTVSEFRTMLRQACPPNSASRANPYLSTAGFCRACAGAHSTLQLMSDWQTSLDSVCSQPDLAYLHGFYMTAPDVRPVQKLLPLFSLYKTAHFADILLPLSPGDAAENEEVEGPGAAAAPDKPFLDRSDNISWSGSIGQNTITPEYLHGHHKLRLLGQLVRPRPTDKTTLIKPIIGDTRQWVYAKRTTADVNSKLPLNVGLSDYTACTGHNCDTVRLLFAGDDDRYRQAVGDGVTPRPPPPRVDDSKLTLLLDEDDGPAPGTMHALRTETVPILSTIFKTWYTSRLKPWVHFIPVDVRYQALHTTLSYFTVLEDRRDSGVMDSKGVAQQGKSWAKEVLREEDREIYLFRLLIEWARLIDERRDEISFNTPTPQRQQQPKKKVY</sequence>